<reference evidence="1" key="1">
    <citation type="submission" date="2020-11" db="EMBL/GenBank/DDBJ databases">
        <authorList>
            <consortium name="DOE Joint Genome Institute"/>
            <person name="Ahrendt S."/>
            <person name="Riley R."/>
            <person name="Andreopoulos W."/>
            <person name="Labutti K."/>
            <person name="Pangilinan J."/>
            <person name="Ruiz-Duenas F.J."/>
            <person name="Barrasa J.M."/>
            <person name="Sanchez-Garcia M."/>
            <person name="Camarero S."/>
            <person name="Miyauchi S."/>
            <person name="Serrano A."/>
            <person name="Linde D."/>
            <person name="Babiker R."/>
            <person name="Drula E."/>
            <person name="Ayuso-Fernandez I."/>
            <person name="Pacheco R."/>
            <person name="Padilla G."/>
            <person name="Ferreira P."/>
            <person name="Barriuso J."/>
            <person name="Kellner H."/>
            <person name="Castanera R."/>
            <person name="Alfaro M."/>
            <person name="Ramirez L."/>
            <person name="Pisabarro A.G."/>
            <person name="Kuo A."/>
            <person name="Tritt A."/>
            <person name="Lipzen A."/>
            <person name="He G."/>
            <person name="Yan M."/>
            <person name="Ng V."/>
            <person name="Cullen D."/>
            <person name="Martin F."/>
            <person name="Rosso M.-N."/>
            <person name="Henrissat B."/>
            <person name="Hibbett D."/>
            <person name="Martinez A.T."/>
            <person name="Grigoriev I.V."/>
        </authorList>
    </citation>
    <scope>NUCLEOTIDE SEQUENCE</scope>
    <source>
        <strain evidence="1">ATCC 90797</strain>
    </source>
</reference>
<dbReference type="InterPro" id="IPR015943">
    <property type="entry name" value="WD40/YVTN_repeat-like_dom_sf"/>
</dbReference>
<dbReference type="AlphaFoldDB" id="A0A9P5ZXE5"/>
<organism evidence="1 2">
    <name type="scientific">Pleurotus eryngii</name>
    <name type="common">Boletus of the steppes</name>
    <dbReference type="NCBI Taxonomy" id="5323"/>
    <lineage>
        <taxon>Eukaryota</taxon>
        <taxon>Fungi</taxon>
        <taxon>Dikarya</taxon>
        <taxon>Basidiomycota</taxon>
        <taxon>Agaricomycotina</taxon>
        <taxon>Agaricomycetes</taxon>
        <taxon>Agaricomycetidae</taxon>
        <taxon>Agaricales</taxon>
        <taxon>Pleurotineae</taxon>
        <taxon>Pleurotaceae</taxon>
        <taxon>Pleurotus</taxon>
    </lineage>
</organism>
<dbReference type="Proteomes" id="UP000807025">
    <property type="component" value="Unassembled WGS sequence"/>
</dbReference>
<dbReference type="SUPFAM" id="SSF50978">
    <property type="entry name" value="WD40 repeat-like"/>
    <property type="match status" value="1"/>
</dbReference>
<name>A0A9P5ZXE5_PLEER</name>
<dbReference type="Gene3D" id="2.130.10.10">
    <property type="entry name" value="YVTN repeat-like/Quinoprotein amine dehydrogenase"/>
    <property type="match status" value="1"/>
</dbReference>
<dbReference type="EMBL" id="MU154554">
    <property type="protein sequence ID" value="KAF9496227.1"/>
    <property type="molecule type" value="Genomic_DNA"/>
</dbReference>
<evidence type="ECO:0000313" key="2">
    <source>
        <dbReference type="Proteomes" id="UP000807025"/>
    </source>
</evidence>
<dbReference type="OrthoDB" id="3238562at2759"/>
<keyword evidence="2" id="KW-1185">Reference proteome</keyword>
<dbReference type="InterPro" id="IPR036322">
    <property type="entry name" value="WD40_repeat_dom_sf"/>
</dbReference>
<accession>A0A9P5ZXE5</accession>
<gene>
    <name evidence="1" type="ORF">BDN71DRAFT_1430355</name>
</gene>
<sequence length="317" mass="33655">MSKGDGNGKGDGNLAVTPFDLPASIVQHGSWLPICLLIAAGISEALGVEGRGIASVVTGCSGGKGSVGVESDTWSFEQWIPLGIIHSLVAGDERRGPSGLGAVRSGTNSSIAFNAPTMTMSTSKSQLPSLLAVNISPLPLILKLVGYDPLNSLIEFIDLHPSHSSIAIGGNDVVQIWEPSEGAPFQVYICMYTKPSTASHDGHKVKVTSLGWVDCKMIIISYLNDSILMWNVASNGHLRPHPGLPVQNQCCIFLHSFQPEDNAASSPTYHPALFIHNGSALLDASGLKPDSFFSWQGNAPRQWTNFSSQEAQALVKL</sequence>
<evidence type="ECO:0000313" key="1">
    <source>
        <dbReference type="EMBL" id="KAF9496227.1"/>
    </source>
</evidence>
<comment type="caution">
    <text evidence="1">The sequence shown here is derived from an EMBL/GenBank/DDBJ whole genome shotgun (WGS) entry which is preliminary data.</text>
</comment>
<proteinExistence type="predicted"/>
<protein>
    <submittedName>
        <fullName evidence="1">Uncharacterized protein</fullName>
    </submittedName>
</protein>